<protein>
    <submittedName>
        <fullName evidence="1">Uncharacterized protein</fullName>
    </submittedName>
</protein>
<gene>
    <name evidence="1" type="ORF">HPULCUR_003453</name>
</gene>
<evidence type="ECO:0000313" key="2">
    <source>
        <dbReference type="Proteomes" id="UP001476247"/>
    </source>
</evidence>
<dbReference type="EMBL" id="BAABUJ010000009">
    <property type="protein sequence ID" value="GAA5798054.1"/>
    <property type="molecule type" value="Genomic_DNA"/>
</dbReference>
<evidence type="ECO:0000313" key="1">
    <source>
        <dbReference type="EMBL" id="GAA5798054.1"/>
    </source>
</evidence>
<dbReference type="Proteomes" id="UP001476247">
    <property type="component" value="Unassembled WGS sequence"/>
</dbReference>
<reference evidence="1 2" key="1">
    <citation type="submission" date="2024-04" db="EMBL/GenBank/DDBJ databases">
        <title>genome sequences of Mucor flavus KT1a and Helicostylum pulchrum KT1b strains isolation_sourced from the surface of a dry-aged beef.</title>
        <authorList>
            <person name="Toyotome T."/>
            <person name="Hosono M."/>
            <person name="Torimaru M."/>
            <person name="Fukuda K."/>
            <person name="Mikami N."/>
        </authorList>
    </citation>
    <scope>NUCLEOTIDE SEQUENCE [LARGE SCALE GENOMIC DNA]</scope>
    <source>
        <strain evidence="1 2">KT1b</strain>
    </source>
</reference>
<name>A0ABP9XTF1_9FUNG</name>
<organism evidence="1 2">
    <name type="scientific">Helicostylum pulchrum</name>
    <dbReference type="NCBI Taxonomy" id="562976"/>
    <lineage>
        <taxon>Eukaryota</taxon>
        <taxon>Fungi</taxon>
        <taxon>Fungi incertae sedis</taxon>
        <taxon>Mucoromycota</taxon>
        <taxon>Mucoromycotina</taxon>
        <taxon>Mucoromycetes</taxon>
        <taxon>Mucorales</taxon>
        <taxon>Mucorineae</taxon>
        <taxon>Mucoraceae</taxon>
        <taxon>Helicostylum</taxon>
    </lineage>
</organism>
<proteinExistence type="predicted"/>
<sequence length="144" mass="16483">MSSTRRRDSSLVDYDYLDSSDHSGYTNAWLKAVSHDKVSADYCDAYADSWVNFIKTAERTTERMTERKIKYTRSQLFNILYETTSTSLPIAPLIPQTVRQCIDVSKPVYQPARQPNNPPNNIVKDFSSSSPTYQLCAKCRARII</sequence>
<keyword evidence="2" id="KW-1185">Reference proteome</keyword>
<accession>A0ABP9XTF1</accession>
<comment type="caution">
    <text evidence="1">The sequence shown here is derived from an EMBL/GenBank/DDBJ whole genome shotgun (WGS) entry which is preliminary data.</text>
</comment>